<dbReference type="InterPro" id="IPR058651">
    <property type="entry name" value="HTH_VMAP-M9"/>
</dbReference>
<dbReference type="Pfam" id="PF13424">
    <property type="entry name" value="TPR_12"/>
    <property type="match status" value="1"/>
</dbReference>
<dbReference type="PROSITE" id="PS50005">
    <property type="entry name" value="TPR"/>
    <property type="match status" value="1"/>
</dbReference>
<dbReference type="Pfam" id="PF26355">
    <property type="entry name" value="HTH_VMAP-M9"/>
    <property type="match status" value="1"/>
</dbReference>
<dbReference type="Gene3D" id="3.40.50.300">
    <property type="entry name" value="P-loop containing nucleotide triphosphate hydrolases"/>
    <property type="match status" value="1"/>
</dbReference>
<dbReference type="Gene3D" id="1.25.40.10">
    <property type="entry name" value="Tetratricopeptide repeat domain"/>
    <property type="match status" value="1"/>
</dbReference>
<name>K9XRZ8_STAC7</name>
<dbReference type="Pfam" id="PF00931">
    <property type="entry name" value="NB-ARC"/>
    <property type="match status" value="1"/>
</dbReference>
<dbReference type="Proteomes" id="UP000010473">
    <property type="component" value="Chromosome"/>
</dbReference>
<dbReference type="PANTHER" id="PTHR47691:SF3">
    <property type="entry name" value="HTH-TYPE TRANSCRIPTIONAL REGULATOR RV0890C-RELATED"/>
    <property type="match status" value="1"/>
</dbReference>
<feature type="domain" description="vWA-MoxR associated protein N-terminal HTH" evidence="3">
    <location>
        <begin position="1"/>
        <end position="83"/>
    </location>
</feature>
<dbReference type="SUPFAM" id="SSF52540">
    <property type="entry name" value="P-loop containing nucleoside triphosphate hydrolases"/>
    <property type="match status" value="1"/>
</dbReference>
<dbReference type="eggNOG" id="COG0457">
    <property type="taxonomic scope" value="Bacteria"/>
</dbReference>
<dbReference type="EMBL" id="CP003653">
    <property type="protein sequence ID" value="AFZ34831.1"/>
    <property type="molecule type" value="Genomic_DNA"/>
</dbReference>
<dbReference type="InterPro" id="IPR011990">
    <property type="entry name" value="TPR-like_helical_dom_sf"/>
</dbReference>
<dbReference type="InterPro" id="IPR002182">
    <property type="entry name" value="NB-ARC"/>
</dbReference>
<dbReference type="InterPro" id="IPR019734">
    <property type="entry name" value="TPR_rpt"/>
</dbReference>
<organism evidence="4 5">
    <name type="scientific">Stanieria cyanosphaera (strain ATCC 29371 / PCC 7437)</name>
    <dbReference type="NCBI Taxonomy" id="111780"/>
    <lineage>
        <taxon>Bacteria</taxon>
        <taxon>Bacillati</taxon>
        <taxon>Cyanobacteriota</taxon>
        <taxon>Cyanophyceae</taxon>
        <taxon>Pleurocapsales</taxon>
        <taxon>Dermocarpellaceae</taxon>
        <taxon>Stanieria</taxon>
    </lineage>
</organism>
<accession>K9XRZ8</accession>
<evidence type="ECO:0000259" key="2">
    <source>
        <dbReference type="Pfam" id="PF00931"/>
    </source>
</evidence>
<dbReference type="OrthoDB" id="524729at2"/>
<dbReference type="GO" id="GO:0043531">
    <property type="term" value="F:ADP binding"/>
    <property type="evidence" value="ECO:0007669"/>
    <property type="project" value="InterPro"/>
</dbReference>
<keyword evidence="1" id="KW-0802">TPR repeat</keyword>
<keyword evidence="5" id="KW-1185">Reference proteome</keyword>
<evidence type="ECO:0000256" key="1">
    <source>
        <dbReference type="PROSITE-ProRule" id="PRU00339"/>
    </source>
</evidence>
<evidence type="ECO:0000313" key="4">
    <source>
        <dbReference type="EMBL" id="AFZ34831.1"/>
    </source>
</evidence>
<evidence type="ECO:0000259" key="3">
    <source>
        <dbReference type="Pfam" id="PF26355"/>
    </source>
</evidence>
<dbReference type="SMART" id="SM00028">
    <property type="entry name" value="TPR"/>
    <property type="match status" value="4"/>
</dbReference>
<sequence length="782" mass="89361">MNLDTALASVDQMIYAKTGKHLSNLQTIILKKVWQGKKYLAIADEYGCTEGHVKDVASWLWKILSEVLQEKVTKTNFRTVIQRKLSSVAITKSSLLSSGSAYFIGRDHELAYLQTLVDRGSKVIMIQGEGGVGKTTLAQHFLLSQGFSLVLEVLMAKETQNITSVESIVEEWLQRDLHEEAGNEFGVTLARLKRCLEQQKIGILIDNLEPALDREGKFIAAHRNYVELLRVLSDLKIKSITLVTSRDRICEADLNLEHYRLPGLSLSAWQEFFFYRQILTDSIILAKLHQTYGGNAKAMGIVAGVIQEDYAGNIDNYWQENANDPLVEINLKNLVAHQFDRLQKLDEQAYLLLCRLGCYRYQDIPQISRSGLLILLWDVEEKHKRKIIESLRNRSLVEFSQAKYWLHPVIKAEAILRLQRQKEWQQTHLTIAQFYTASVTKINSIQDGLTALEAYYHYVAIEDFDAAGQVIINSYNNQWGQYLTLGSTLYRLGLIQPLLTAITQIIEKISTIEKRSELNNILGDLYWISGQIYQAIACQKVTISAATQCLKNLTELEINQYRIYYLKMLQVDSLLSLGLYQIDLLELDQAANFFQQVINLAYQTRHHSWAEKASICLDLVNSARQQMQVDYQTSQKFYQLIIINNDPDYNTGRFAFFIQILGQTHLNLGETTKAQQLFTRAIAFSQSSNYTQIKAKALSGLAVSYRQINQFETAEQYHQQAINLLDNLGAKCDLAEAYFQWGLTLQISGKSEVSKNNFERASQLFQQINAPKQLVKIRNQLE</sequence>
<dbReference type="InterPro" id="IPR027417">
    <property type="entry name" value="P-loop_NTPase"/>
</dbReference>
<feature type="domain" description="NB-ARC" evidence="2">
    <location>
        <begin position="114"/>
        <end position="247"/>
    </location>
</feature>
<dbReference type="KEGG" id="scs:Sta7437_1261"/>
<dbReference type="PATRIC" id="fig|111780.3.peg.1314"/>
<dbReference type="SUPFAM" id="SSF48452">
    <property type="entry name" value="TPR-like"/>
    <property type="match status" value="1"/>
</dbReference>
<proteinExistence type="predicted"/>
<dbReference type="STRING" id="111780.Sta7437_1261"/>
<gene>
    <name evidence="4" type="ordered locus">Sta7437_1261</name>
</gene>
<protein>
    <submittedName>
        <fullName evidence="4">Tetratricopeptide TPR_1 repeat-containing protein</fullName>
    </submittedName>
</protein>
<feature type="repeat" description="TPR" evidence="1">
    <location>
        <begin position="695"/>
        <end position="728"/>
    </location>
</feature>
<dbReference type="PANTHER" id="PTHR47691">
    <property type="entry name" value="REGULATOR-RELATED"/>
    <property type="match status" value="1"/>
</dbReference>
<evidence type="ECO:0000313" key="5">
    <source>
        <dbReference type="Proteomes" id="UP000010473"/>
    </source>
</evidence>
<dbReference type="AlphaFoldDB" id="K9XRZ8"/>
<dbReference type="RefSeq" id="WP_015192504.1">
    <property type="nucleotide sequence ID" value="NC_019748.1"/>
</dbReference>
<reference evidence="5" key="1">
    <citation type="journal article" date="2013" name="Proc. Natl. Acad. Sci. U.S.A.">
        <title>Improving the coverage of the cyanobacterial phylum using diversity-driven genome sequencing.</title>
        <authorList>
            <person name="Shih P.M."/>
            <person name="Wu D."/>
            <person name="Latifi A."/>
            <person name="Axen S.D."/>
            <person name="Fewer D.P."/>
            <person name="Talla E."/>
            <person name="Calteau A."/>
            <person name="Cai F."/>
            <person name="Tandeau de Marsac N."/>
            <person name="Rippka R."/>
            <person name="Herdman M."/>
            <person name="Sivonen K."/>
            <person name="Coursin T."/>
            <person name="Laurent T."/>
            <person name="Goodwin L."/>
            <person name="Nolan M."/>
            <person name="Davenport K.W."/>
            <person name="Han C.S."/>
            <person name="Rubin E.M."/>
            <person name="Eisen J.A."/>
            <person name="Woyke T."/>
            <person name="Gugger M."/>
            <person name="Kerfeld C.A."/>
        </authorList>
    </citation>
    <scope>NUCLEOTIDE SEQUENCE [LARGE SCALE GENOMIC DNA]</scope>
    <source>
        <strain evidence="5">ATCC 29371 / PCC 7437</strain>
    </source>
</reference>
<dbReference type="HOGENOM" id="CLU_351204_0_0_3"/>